<evidence type="ECO:0008006" key="4">
    <source>
        <dbReference type="Google" id="ProtNLM"/>
    </source>
</evidence>
<evidence type="ECO:0000313" key="3">
    <source>
        <dbReference type="Proteomes" id="UP000824243"/>
    </source>
</evidence>
<organism evidence="2 3">
    <name type="scientific">Candidatus Mediterraneibacter caccavium</name>
    <dbReference type="NCBI Taxonomy" id="2838661"/>
    <lineage>
        <taxon>Bacteria</taxon>
        <taxon>Bacillati</taxon>
        <taxon>Bacillota</taxon>
        <taxon>Clostridia</taxon>
        <taxon>Lachnospirales</taxon>
        <taxon>Lachnospiraceae</taxon>
        <taxon>Mediterraneibacter</taxon>
    </lineage>
</organism>
<dbReference type="AlphaFoldDB" id="A0A9D2AS23"/>
<evidence type="ECO:0000256" key="1">
    <source>
        <dbReference type="SAM" id="MobiDB-lite"/>
    </source>
</evidence>
<feature type="compositionally biased region" description="Acidic residues" evidence="1">
    <location>
        <begin position="376"/>
        <end position="386"/>
    </location>
</feature>
<accession>A0A9D2AS23</accession>
<evidence type="ECO:0000313" key="2">
    <source>
        <dbReference type="EMBL" id="HIX47815.1"/>
    </source>
</evidence>
<sequence length="386" mass="42448">MEEMYEVLRFIEHGAHCRQSMDCIRGKLLVHYLKEHQGIGKAELFRWFRQLGVCVDQYHRSRKQREYRYLNPYSIVVSEEGGLCLLDLEAPGNGDVLKQMQRPAVREGFVKPVCEMRAGGQSADLFAYGKTIQFLLAYTQTDADLTRWEEIRLSRVIDRCTGEAGKPYGDIGQVLRDLPAVRQKKRAGVRSRDPGRSGERRKKLLAAASACTAVCAFLTLGNDGAASGGEIPGSAVDGGVLSGSAGLSAGTGLPGSENLSAGTDLPTGTDLSAGKLAGEVDVLAAADRLLKEYAASEDLGELRGTLGMVREIELNAVWCLAETYDKLDMEEALETYERLIQIEKDPEKLEDALERKEELEAEGILEREEASGQQDAEMEEEEENIP</sequence>
<feature type="region of interest" description="Disordered" evidence="1">
    <location>
        <begin position="351"/>
        <end position="386"/>
    </location>
</feature>
<dbReference type="Proteomes" id="UP000824243">
    <property type="component" value="Unassembled WGS sequence"/>
</dbReference>
<dbReference type="EMBL" id="DXFA01000037">
    <property type="protein sequence ID" value="HIX47815.1"/>
    <property type="molecule type" value="Genomic_DNA"/>
</dbReference>
<dbReference type="SUPFAM" id="SSF56112">
    <property type="entry name" value="Protein kinase-like (PK-like)"/>
    <property type="match status" value="1"/>
</dbReference>
<feature type="compositionally biased region" description="Basic and acidic residues" evidence="1">
    <location>
        <begin position="351"/>
        <end position="370"/>
    </location>
</feature>
<comment type="caution">
    <text evidence="2">The sequence shown here is derived from an EMBL/GenBank/DDBJ whole genome shotgun (WGS) entry which is preliminary data.</text>
</comment>
<proteinExistence type="predicted"/>
<dbReference type="InterPro" id="IPR011009">
    <property type="entry name" value="Kinase-like_dom_sf"/>
</dbReference>
<protein>
    <recommendedName>
        <fullName evidence="4">Protein kinase domain-containing protein</fullName>
    </recommendedName>
</protein>
<reference evidence="2" key="1">
    <citation type="journal article" date="2021" name="PeerJ">
        <title>Extensive microbial diversity within the chicken gut microbiome revealed by metagenomics and culture.</title>
        <authorList>
            <person name="Gilroy R."/>
            <person name="Ravi A."/>
            <person name="Getino M."/>
            <person name="Pursley I."/>
            <person name="Horton D.L."/>
            <person name="Alikhan N.F."/>
            <person name="Baker D."/>
            <person name="Gharbi K."/>
            <person name="Hall N."/>
            <person name="Watson M."/>
            <person name="Adriaenssens E.M."/>
            <person name="Foster-Nyarko E."/>
            <person name="Jarju S."/>
            <person name="Secka A."/>
            <person name="Antonio M."/>
            <person name="Oren A."/>
            <person name="Chaudhuri R.R."/>
            <person name="La Ragione R."/>
            <person name="Hildebrand F."/>
            <person name="Pallen M.J."/>
        </authorList>
    </citation>
    <scope>NUCLEOTIDE SEQUENCE</scope>
    <source>
        <strain evidence="2">ChiSjej5B23-15282</strain>
    </source>
</reference>
<gene>
    <name evidence="2" type="ORF">H9981_02165</name>
</gene>
<name>A0A9D2AS23_9FIRM</name>
<reference evidence="2" key="2">
    <citation type="submission" date="2021-04" db="EMBL/GenBank/DDBJ databases">
        <authorList>
            <person name="Gilroy R."/>
        </authorList>
    </citation>
    <scope>NUCLEOTIDE SEQUENCE</scope>
    <source>
        <strain evidence="2">ChiSjej5B23-15282</strain>
    </source>
</reference>